<feature type="region of interest" description="Disordered" evidence="1">
    <location>
        <begin position="82"/>
        <end position="117"/>
    </location>
</feature>
<organism evidence="3 4">
    <name type="scientific">Aurantiacibacter arachoides</name>
    <dbReference type="NCBI Taxonomy" id="1850444"/>
    <lineage>
        <taxon>Bacteria</taxon>
        <taxon>Pseudomonadati</taxon>
        <taxon>Pseudomonadota</taxon>
        <taxon>Alphaproteobacteria</taxon>
        <taxon>Sphingomonadales</taxon>
        <taxon>Erythrobacteraceae</taxon>
        <taxon>Aurantiacibacter</taxon>
    </lineage>
</organism>
<dbReference type="EMBL" id="WTYH01000001">
    <property type="protein sequence ID" value="MXO93291.1"/>
    <property type="molecule type" value="Genomic_DNA"/>
</dbReference>
<name>A0A844ZYC5_9SPHN</name>
<evidence type="ECO:0000256" key="2">
    <source>
        <dbReference type="SAM" id="SignalP"/>
    </source>
</evidence>
<proteinExistence type="predicted"/>
<evidence type="ECO:0008006" key="5">
    <source>
        <dbReference type="Google" id="ProtNLM"/>
    </source>
</evidence>
<protein>
    <recommendedName>
        <fullName evidence="5">UrcA family protein</fullName>
    </recommendedName>
</protein>
<evidence type="ECO:0000313" key="3">
    <source>
        <dbReference type="EMBL" id="MXO93291.1"/>
    </source>
</evidence>
<dbReference type="RefSeq" id="WP_131452577.1">
    <property type="nucleotide sequence ID" value="NZ_BMJK01000001.1"/>
</dbReference>
<accession>A0A844ZYC5</accession>
<dbReference type="OrthoDB" id="7411229at2"/>
<feature type="region of interest" description="Disordered" evidence="1">
    <location>
        <begin position="20"/>
        <end position="59"/>
    </location>
</feature>
<reference evidence="3 4" key="1">
    <citation type="submission" date="2019-12" db="EMBL/GenBank/DDBJ databases">
        <title>Genomic-based taxomic classification of the family Erythrobacteraceae.</title>
        <authorList>
            <person name="Xu L."/>
        </authorList>
    </citation>
    <scope>NUCLEOTIDE SEQUENCE [LARGE SCALE GENOMIC DNA]</scope>
    <source>
        <strain evidence="3 4">RC4-10-4</strain>
    </source>
</reference>
<dbReference type="Proteomes" id="UP000460626">
    <property type="component" value="Unassembled WGS sequence"/>
</dbReference>
<keyword evidence="4" id="KW-1185">Reference proteome</keyword>
<feature type="chain" id="PRO_5032465453" description="UrcA family protein" evidence="2">
    <location>
        <begin position="21"/>
        <end position="117"/>
    </location>
</feature>
<feature type="signal peptide" evidence="2">
    <location>
        <begin position="1"/>
        <end position="20"/>
    </location>
</feature>
<gene>
    <name evidence="3" type="ORF">GRI62_06680</name>
</gene>
<dbReference type="AlphaFoldDB" id="A0A844ZYC5"/>
<sequence length="117" mass="12594">MTFPILAAAMIALVSSLASLQDSPPQETQPPLAVSPALPPAEADEAPAPVEAESDPGEEVVCRTERMTGSLTRRTRTCMTRNEWNGVESRMRDQHNRMTRSASGGQCIPSDPQSGRC</sequence>
<comment type="caution">
    <text evidence="3">The sequence shown here is derived from an EMBL/GenBank/DDBJ whole genome shotgun (WGS) entry which is preliminary data.</text>
</comment>
<keyword evidence="2" id="KW-0732">Signal</keyword>
<evidence type="ECO:0000256" key="1">
    <source>
        <dbReference type="SAM" id="MobiDB-lite"/>
    </source>
</evidence>
<evidence type="ECO:0000313" key="4">
    <source>
        <dbReference type="Proteomes" id="UP000460626"/>
    </source>
</evidence>